<accession>A0A378JRW4</accession>
<dbReference type="GO" id="GO:0050821">
    <property type="term" value="P:protein stabilization"/>
    <property type="evidence" value="ECO:0007669"/>
    <property type="project" value="InterPro"/>
</dbReference>
<dbReference type="Gene3D" id="1.10.4030.10">
    <property type="entry name" value="Porin chaperone SurA, peptide-binding domain"/>
    <property type="match status" value="1"/>
</dbReference>
<feature type="domain" description="PpiC" evidence="8">
    <location>
        <begin position="170"/>
        <end position="271"/>
    </location>
</feature>
<evidence type="ECO:0000259" key="8">
    <source>
        <dbReference type="PROSITE" id="PS50198"/>
    </source>
</evidence>
<dbReference type="HAMAP" id="MF_01183">
    <property type="entry name" value="Chaperone_SurA"/>
    <property type="match status" value="1"/>
</dbReference>
<evidence type="ECO:0000256" key="2">
    <source>
        <dbReference type="ARBA" id="ARBA00022737"/>
    </source>
</evidence>
<evidence type="ECO:0000313" key="11">
    <source>
        <dbReference type="Proteomes" id="UP000054985"/>
    </source>
</evidence>
<evidence type="ECO:0000313" key="10">
    <source>
        <dbReference type="EMBL" id="STX61344.1"/>
    </source>
</evidence>
<dbReference type="Pfam" id="PF09312">
    <property type="entry name" value="SurA_N"/>
    <property type="match status" value="1"/>
</dbReference>
<dbReference type="InterPro" id="IPR023034">
    <property type="entry name" value="PPIase_SurA"/>
</dbReference>
<comment type="function">
    <text evidence="7">Chaperone involved in the correct folding and assembly of outer membrane proteins. Recognizes specific patterns of aromatic residues and the orientation of their side chains, which are found more frequently in integral outer membrane proteins. May act in both early periplasmic and late outer membrane-associated steps of protein maturation.</text>
</comment>
<dbReference type="GO" id="GO:0006457">
    <property type="term" value="P:protein folding"/>
    <property type="evidence" value="ECO:0007669"/>
    <property type="project" value="UniProtKB-UniRule"/>
</dbReference>
<dbReference type="GO" id="GO:0043165">
    <property type="term" value="P:Gram-negative-bacterium-type cell outer membrane assembly"/>
    <property type="evidence" value="ECO:0007669"/>
    <property type="project" value="InterPro"/>
</dbReference>
<keyword evidence="1 7" id="KW-0732">Signal</keyword>
<dbReference type="SUPFAM" id="SSF109998">
    <property type="entry name" value="Triger factor/SurA peptide-binding domain-like"/>
    <property type="match status" value="1"/>
</dbReference>
<evidence type="ECO:0000313" key="9">
    <source>
        <dbReference type="EMBL" id="KTD34737.1"/>
    </source>
</evidence>
<dbReference type="InterPro" id="IPR015391">
    <property type="entry name" value="SurA_N"/>
</dbReference>
<dbReference type="EC" id="5.2.1.8" evidence="7"/>
<reference evidence="10 12" key="2">
    <citation type="submission" date="2018-06" db="EMBL/GenBank/DDBJ databases">
        <authorList>
            <consortium name="Pathogen Informatics"/>
            <person name="Doyle S."/>
        </authorList>
    </citation>
    <scope>NUCLEOTIDE SEQUENCE [LARGE SCALE GENOMIC DNA]</scope>
    <source>
        <strain evidence="10 12">NCTC12239</strain>
    </source>
</reference>
<dbReference type="EMBL" id="LNYN01000019">
    <property type="protein sequence ID" value="KTD34737.1"/>
    <property type="molecule type" value="Genomic_DNA"/>
</dbReference>
<dbReference type="InterPro" id="IPR027304">
    <property type="entry name" value="Trigger_fact/SurA_dom_sf"/>
</dbReference>
<feature type="domain" description="PpiC" evidence="8">
    <location>
        <begin position="281"/>
        <end position="380"/>
    </location>
</feature>
<keyword evidence="4 7" id="KW-0697">Rotamase</keyword>
<dbReference type="Proteomes" id="UP000054985">
    <property type="component" value="Unassembled WGS sequence"/>
</dbReference>
<dbReference type="PANTHER" id="PTHR47637:SF1">
    <property type="entry name" value="CHAPERONE SURA"/>
    <property type="match status" value="1"/>
</dbReference>
<dbReference type="GO" id="GO:0051082">
    <property type="term" value="F:unfolded protein binding"/>
    <property type="evidence" value="ECO:0007669"/>
    <property type="project" value="UniProtKB-UniRule"/>
</dbReference>
<dbReference type="InterPro" id="IPR000297">
    <property type="entry name" value="PPIase_PpiC"/>
</dbReference>
<evidence type="ECO:0000256" key="7">
    <source>
        <dbReference type="HAMAP-Rule" id="MF_01183"/>
    </source>
</evidence>
<evidence type="ECO:0000313" key="12">
    <source>
        <dbReference type="Proteomes" id="UP000254040"/>
    </source>
</evidence>
<gene>
    <name evidence="10" type="primary">surA_1</name>
    <name evidence="7" type="synonym">surA</name>
    <name evidence="9" type="ORF">Lmor_1270</name>
    <name evidence="10" type="ORF">NCTC12239_00250</name>
</gene>
<evidence type="ECO:0000256" key="4">
    <source>
        <dbReference type="ARBA" id="ARBA00023110"/>
    </source>
</evidence>
<dbReference type="Proteomes" id="UP000254040">
    <property type="component" value="Unassembled WGS sequence"/>
</dbReference>
<evidence type="ECO:0000256" key="1">
    <source>
        <dbReference type="ARBA" id="ARBA00022729"/>
    </source>
</evidence>
<keyword evidence="2 7" id="KW-0677">Repeat</keyword>
<dbReference type="RefSeq" id="WP_028385356.1">
    <property type="nucleotide sequence ID" value="NZ_CAAAJG010000004.1"/>
</dbReference>
<dbReference type="Pfam" id="PF00639">
    <property type="entry name" value="Rotamase"/>
    <property type="match status" value="1"/>
</dbReference>
<name>A0A378JRW4_9GAMM</name>
<dbReference type="GO" id="GO:0042277">
    <property type="term" value="F:peptide binding"/>
    <property type="evidence" value="ECO:0007669"/>
    <property type="project" value="InterPro"/>
</dbReference>
<dbReference type="AlphaFoldDB" id="A0A378JRW4"/>
<dbReference type="PANTHER" id="PTHR47637">
    <property type="entry name" value="CHAPERONE SURA"/>
    <property type="match status" value="1"/>
</dbReference>
<organism evidence="10 12">
    <name type="scientific">Legionella moravica</name>
    <dbReference type="NCBI Taxonomy" id="39962"/>
    <lineage>
        <taxon>Bacteria</taxon>
        <taxon>Pseudomonadati</taxon>
        <taxon>Pseudomonadota</taxon>
        <taxon>Gammaproteobacteria</taxon>
        <taxon>Legionellales</taxon>
        <taxon>Legionellaceae</taxon>
        <taxon>Legionella</taxon>
    </lineage>
</organism>
<dbReference type="Pfam" id="PF13616">
    <property type="entry name" value="Rotamase_3"/>
    <property type="match status" value="1"/>
</dbReference>
<dbReference type="GO" id="GO:0003755">
    <property type="term" value="F:peptidyl-prolyl cis-trans isomerase activity"/>
    <property type="evidence" value="ECO:0007669"/>
    <property type="project" value="UniProtKB-UniRule"/>
</dbReference>
<dbReference type="OrthoDB" id="14196at2"/>
<keyword evidence="5 7" id="KW-0143">Chaperone</keyword>
<dbReference type="GO" id="GO:0030288">
    <property type="term" value="C:outer membrane-bounded periplasmic space"/>
    <property type="evidence" value="ECO:0007669"/>
    <property type="project" value="InterPro"/>
</dbReference>
<sequence length="429" mass="48300" precursor="true">MFKRLALLCLLLSGLNSAEGKQLLDKVVAIVNNGVITSSELDAQVELSKKQIIAQKMQMPKESVLRKQVLQHLIDVDLQMQLAKQHGLTVDSTELNEAIERVATMNNLTLSQLREEITKQGITWQEYRQNIRKEMLLSRLQQKAVGKDVQVTNEQVEQYLKTANTVDNSAVTYHLQNIVIPLNEEPTTEEIKSARANAEKLLAKIKKGEDFSRLAIEESSGELALEGGDLGERHLAELPEIFAKEVVKMNVGQVVGPLRTGNGFQLIKLVAKGGDNQHHVVTQTHVRHILLKPDASMLPSDSLKQVKNIYQQLKSGKDFALMAKQYSLDAASAVKGGDLGWVNPGELVPEFEKTMNSLPLHKVSQPVKTQYGWHLIEVIARKQKDDSESFKRQQVRQFLQQRKFAEAVQNWQQHLRTEAYVNIIDKDLA</sequence>
<feature type="signal peptide" evidence="7">
    <location>
        <begin position="1"/>
        <end position="18"/>
    </location>
</feature>
<comment type="domain">
    <text evidence="7">The PPIase activity resides only in the second parvulin domain. The N-terminal region and the C-terminal tail are necessary and sufficient for the chaperone activity of SurA. The PPIase activity is dispensable for SurA to function as a chaperone. The N-terminal region and the C-terminal tail are also required for porin recognition.</text>
</comment>
<dbReference type="STRING" id="39962.Lmor_1270"/>
<comment type="catalytic activity">
    <reaction evidence="7">
        <text>[protein]-peptidylproline (omega=180) = [protein]-peptidylproline (omega=0)</text>
        <dbReference type="Rhea" id="RHEA:16237"/>
        <dbReference type="Rhea" id="RHEA-COMP:10747"/>
        <dbReference type="Rhea" id="RHEA-COMP:10748"/>
        <dbReference type="ChEBI" id="CHEBI:83833"/>
        <dbReference type="ChEBI" id="CHEBI:83834"/>
        <dbReference type="EC" id="5.2.1.8"/>
    </reaction>
</comment>
<keyword evidence="11" id="KW-1185">Reference proteome</keyword>
<dbReference type="InterPro" id="IPR050280">
    <property type="entry name" value="OMP_Chaperone_SurA"/>
</dbReference>
<comment type="subcellular location">
    <subcellularLocation>
        <location evidence="7">Periplasm</location>
    </subcellularLocation>
    <text evidence="7">Is capable of associating with the outer membrane.</text>
</comment>
<proteinExistence type="inferred from homology"/>
<evidence type="ECO:0000256" key="3">
    <source>
        <dbReference type="ARBA" id="ARBA00022764"/>
    </source>
</evidence>
<dbReference type="PROSITE" id="PS50198">
    <property type="entry name" value="PPIC_PPIASE_2"/>
    <property type="match status" value="2"/>
</dbReference>
<keyword evidence="3 7" id="KW-0574">Periplasm</keyword>
<evidence type="ECO:0000256" key="5">
    <source>
        <dbReference type="ARBA" id="ARBA00023186"/>
    </source>
</evidence>
<dbReference type="InterPro" id="IPR046357">
    <property type="entry name" value="PPIase_dom_sf"/>
</dbReference>
<dbReference type="EMBL" id="UGOG01000001">
    <property type="protein sequence ID" value="STX61344.1"/>
    <property type="molecule type" value="Genomic_DNA"/>
</dbReference>
<evidence type="ECO:0000256" key="6">
    <source>
        <dbReference type="ARBA" id="ARBA00023235"/>
    </source>
</evidence>
<reference evidence="9 11" key="1">
    <citation type="submission" date="2015-11" db="EMBL/GenBank/DDBJ databases">
        <title>Genomic analysis of 38 Legionella species identifies large and diverse effector repertoires.</title>
        <authorList>
            <person name="Burstein D."/>
            <person name="Amaro F."/>
            <person name="Zusman T."/>
            <person name="Lifshitz Z."/>
            <person name="Cohen O."/>
            <person name="Gilbert J.A."/>
            <person name="Pupko T."/>
            <person name="Shuman H.A."/>
            <person name="Segal G."/>
        </authorList>
    </citation>
    <scope>NUCLEOTIDE SEQUENCE [LARGE SCALE GENOMIC DNA]</scope>
    <source>
        <strain evidence="9 11">ATCC 43877</strain>
    </source>
</reference>
<feature type="chain" id="PRO_5017094128" description="Chaperone SurA" evidence="7">
    <location>
        <begin position="19"/>
        <end position="429"/>
    </location>
</feature>
<keyword evidence="6 7" id="KW-0413">Isomerase</keyword>
<dbReference type="Gene3D" id="3.10.50.40">
    <property type="match status" value="2"/>
</dbReference>
<dbReference type="SUPFAM" id="SSF54534">
    <property type="entry name" value="FKBP-like"/>
    <property type="match status" value="2"/>
</dbReference>
<protein>
    <recommendedName>
        <fullName evidence="7">Chaperone SurA</fullName>
    </recommendedName>
    <alternativeName>
        <fullName evidence="7">Peptidyl-prolyl cis-trans isomerase SurA</fullName>
        <shortName evidence="7">PPIase SurA</shortName>
        <ecNumber evidence="7">5.2.1.8</ecNumber>
    </alternativeName>
    <alternativeName>
        <fullName evidence="7">Rotamase SurA</fullName>
    </alternativeName>
</protein>